<dbReference type="AlphaFoldDB" id="A0A7K4NQL9"/>
<dbReference type="Gene3D" id="3.40.1390.10">
    <property type="entry name" value="MurE/MurF, N-terminal domain"/>
    <property type="match status" value="1"/>
</dbReference>
<evidence type="ECO:0000313" key="2">
    <source>
        <dbReference type="Proteomes" id="UP000526196"/>
    </source>
</evidence>
<evidence type="ECO:0008006" key="3">
    <source>
        <dbReference type="Google" id="ProtNLM"/>
    </source>
</evidence>
<name>A0A7K4NQL9_9ARCH</name>
<comment type="caution">
    <text evidence="1">The sequence shown here is derived from an EMBL/GenBank/DDBJ whole genome shotgun (WGS) entry which is preliminary data.</text>
</comment>
<organism evidence="1 2">
    <name type="scientific">Marine Group I thaumarchaeote</name>
    <dbReference type="NCBI Taxonomy" id="2511932"/>
    <lineage>
        <taxon>Archaea</taxon>
        <taxon>Nitrososphaerota</taxon>
        <taxon>Marine Group I</taxon>
    </lineage>
</organism>
<dbReference type="Proteomes" id="UP000526196">
    <property type="component" value="Unassembled WGS sequence"/>
</dbReference>
<dbReference type="GO" id="GO:0016020">
    <property type="term" value="C:membrane"/>
    <property type="evidence" value="ECO:0007669"/>
    <property type="project" value="GOC"/>
</dbReference>
<dbReference type="SUPFAM" id="SSF51161">
    <property type="entry name" value="Trimeric LpxA-like enzymes"/>
    <property type="match status" value="1"/>
</dbReference>
<gene>
    <name evidence="1" type="ORF">HX833_04590</name>
</gene>
<proteinExistence type="predicted"/>
<dbReference type="InterPro" id="IPR007691">
    <property type="entry name" value="LpxD"/>
</dbReference>
<dbReference type="InterPro" id="IPR011004">
    <property type="entry name" value="Trimer_LpxA-like_sf"/>
</dbReference>
<dbReference type="Pfam" id="PF00132">
    <property type="entry name" value="Hexapep"/>
    <property type="match status" value="2"/>
</dbReference>
<dbReference type="InterPro" id="IPR001451">
    <property type="entry name" value="Hexapep"/>
</dbReference>
<dbReference type="PANTHER" id="PTHR43300:SF7">
    <property type="entry name" value="UDP-N-ACETYLBACILLOSAMINE N-ACETYLTRANSFERASE"/>
    <property type="match status" value="1"/>
</dbReference>
<dbReference type="GO" id="GO:0009245">
    <property type="term" value="P:lipid A biosynthetic process"/>
    <property type="evidence" value="ECO:0007669"/>
    <property type="project" value="InterPro"/>
</dbReference>
<dbReference type="PANTHER" id="PTHR43300">
    <property type="entry name" value="ACETYLTRANSFERASE"/>
    <property type="match status" value="1"/>
</dbReference>
<dbReference type="InterPro" id="IPR050179">
    <property type="entry name" value="Trans_hexapeptide_repeat"/>
</dbReference>
<dbReference type="EMBL" id="JACASX010000006">
    <property type="protein sequence ID" value="NWK05352.1"/>
    <property type="molecule type" value="Genomic_DNA"/>
</dbReference>
<protein>
    <recommendedName>
        <fullName evidence="3">UDP-3-O-(3-hydroxymyristoyl)glucosamine N-acyltransferase</fullName>
    </recommendedName>
</protein>
<reference evidence="1 2" key="1">
    <citation type="journal article" date="2019" name="Environ. Microbiol.">
        <title>Genomics insights into ecotype formation of ammonia-oxidizing archaea in the deep ocean.</title>
        <authorList>
            <person name="Wang Y."/>
            <person name="Huang J.M."/>
            <person name="Cui G.J."/>
            <person name="Nunoura T."/>
            <person name="Takaki Y."/>
            <person name="Li W.L."/>
            <person name="Li J."/>
            <person name="Gao Z.M."/>
            <person name="Takai K."/>
            <person name="Zhang A.Q."/>
            <person name="Stepanauskas R."/>
        </authorList>
    </citation>
    <scope>NUCLEOTIDE SEQUENCE [LARGE SCALE GENOMIC DNA]</scope>
    <source>
        <strain evidence="1 2">F20</strain>
    </source>
</reference>
<dbReference type="Gene3D" id="2.160.10.10">
    <property type="entry name" value="Hexapeptide repeat proteins"/>
    <property type="match status" value="1"/>
</dbReference>
<dbReference type="CDD" id="cd03352">
    <property type="entry name" value="LbH_LpxD"/>
    <property type="match status" value="1"/>
</dbReference>
<dbReference type="GO" id="GO:0016410">
    <property type="term" value="F:N-acyltransferase activity"/>
    <property type="evidence" value="ECO:0007669"/>
    <property type="project" value="InterPro"/>
</dbReference>
<accession>A0A7K4NQL9</accession>
<sequence>MYKKIKNSISVKKIADFLDSNYTGNDFYVNGISSLNNIQNNTLLFYSDLSNVHFKIKDNVEYDLKKLEDHENIVVLGDEKLKEKINVAIIPSKNPRLDFERVIMKFFVKDEFSSGIHKTAIIENDVEIGNDVYVGSHCYIGNDVKIGDGTKILQNTCIYGKTIIGSNSVIKSNTTVGSEGFSFSIANNEFFHFPHLGSIIIGDHVWIGSNCALERAQMDQTIIEDHVKIDDMVNIAHNTTIKKFTQITVGSIICGRAKIGQRCWIAPNSIVDTGCEIGDDCFVGASSLVRKNFPDNSVIIGTPARFVRKNTPDALSHSERHHENLS</sequence>
<evidence type="ECO:0000313" key="1">
    <source>
        <dbReference type="EMBL" id="NWK05352.1"/>
    </source>
</evidence>